<gene>
    <name evidence="6" type="ORF">SAMN04487928_11226</name>
</gene>
<dbReference type="Gene3D" id="3.40.50.2300">
    <property type="match status" value="1"/>
</dbReference>
<feature type="domain" description="Response regulatory" evidence="5">
    <location>
        <begin position="133"/>
        <end position="248"/>
    </location>
</feature>
<dbReference type="InterPro" id="IPR050595">
    <property type="entry name" value="Bact_response_regulator"/>
</dbReference>
<protein>
    <recommendedName>
        <fullName evidence="1">Stage 0 sporulation protein A homolog</fullName>
    </recommendedName>
</protein>
<dbReference type="SUPFAM" id="SSF52172">
    <property type="entry name" value="CheY-like"/>
    <property type="match status" value="1"/>
</dbReference>
<comment type="function">
    <text evidence="3">May play the central regulatory role in sporulation. It may be an element of the effector pathway responsible for the activation of sporulation genes in response to nutritional stress. Spo0A may act in concert with spo0H (a sigma factor) to control the expression of some genes that are critical to the sporulation process.</text>
</comment>
<evidence type="ECO:0000256" key="4">
    <source>
        <dbReference type="PROSITE-ProRule" id="PRU00169"/>
    </source>
</evidence>
<proteinExistence type="predicted"/>
<evidence type="ECO:0000313" key="7">
    <source>
        <dbReference type="Proteomes" id="UP000182624"/>
    </source>
</evidence>
<evidence type="ECO:0000256" key="3">
    <source>
        <dbReference type="ARBA" id="ARBA00024867"/>
    </source>
</evidence>
<dbReference type="PANTHER" id="PTHR44591:SF3">
    <property type="entry name" value="RESPONSE REGULATORY DOMAIN-CONTAINING PROTEIN"/>
    <property type="match status" value="1"/>
</dbReference>
<reference evidence="7" key="1">
    <citation type="submission" date="2016-10" db="EMBL/GenBank/DDBJ databases">
        <authorList>
            <person name="Varghese N."/>
            <person name="Submissions S."/>
        </authorList>
    </citation>
    <scope>NUCLEOTIDE SEQUENCE [LARGE SCALE GENOMIC DNA]</scope>
    <source>
        <strain evidence="7">P18</strain>
    </source>
</reference>
<dbReference type="OrthoDB" id="1706569at2"/>
<sequence>MFNKKILLVRTNETFMVNAIKNNLIQAQFKVADSDYSIKQISENVRDANLIVLYTDSDIEEHRDAFIYLKDLCVEDNKVVLIIGEDEAFKFAHKFIPKEDIAFEVYRPLDMADLMTKVITATDDEFEQQRRKCILIIDDDLTFLQMMREILKDTYRVGMANSGTQAVAWLANNHADLILLDYDMPVLDGPKVMEMLKSESFSSSTPIMFLTGKNDRESVTNVISLKPVDYLLKSITKEKLLKTLEDFFDSGKKR</sequence>
<dbReference type="SMART" id="SM00448">
    <property type="entry name" value="REC"/>
    <property type="match status" value="1"/>
</dbReference>
<dbReference type="InterPro" id="IPR011006">
    <property type="entry name" value="CheY-like_superfamily"/>
</dbReference>
<dbReference type="GO" id="GO:0000160">
    <property type="term" value="P:phosphorelay signal transduction system"/>
    <property type="evidence" value="ECO:0007669"/>
    <property type="project" value="InterPro"/>
</dbReference>
<dbReference type="InterPro" id="IPR001789">
    <property type="entry name" value="Sig_transdc_resp-reg_receiver"/>
</dbReference>
<keyword evidence="7" id="KW-1185">Reference proteome</keyword>
<evidence type="ECO:0000259" key="5">
    <source>
        <dbReference type="PROSITE" id="PS50110"/>
    </source>
</evidence>
<dbReference type="EMBL" id="FOXO01000012">
    <property type="protein sequence ID" value="SFP92503.1"/>
    <property type="molecule type" value="Genomic_DNA"/>
</dbReference>
<dbReference type="RefSeq" id="WP_074887549.1">
    <property type="nucleotide sequence ID" value="NZ_FOXO01000012.1"/>
</dbReference>
<dbReference type="CDD" id="cd00156">
    <property type="entry name" value="REC"/>
    <property type="match status" value="1"/>
</dbReference>
<organism evidence="6 7">
    <name type="scientific">Butyrivibrio proteoclasticus</name>
    <dbReference type="NCBI Taxonomy" id="43305"/>
    <lineage>
        <taxon>Bacteria</taxon>
        <taxon>Bacillati</taxon>
        <taxon>Bacillota</taxon>
        <taxon>Clostridia</taxon>
        <taxon>Lachnospirales</taxon>
        <taxon>Lachnospiraceae</taxon>
        <taxon>Butyrivibrio</taxon>
    </lineage>
</organism>
<dbReference type="PROSITE" id="PS50110">
    <property type="entry name" value="RESPONSE_REGULATORY"/>
    <property type="match status" value="1"/>
</dbReference>
<name>A0A1I5UB50_9FIRM</name>
<dbReference type="PANTHER" id="PTHR44591">
    <property type="entry name" value="STRESS RESPONSE REGULATOR PROTEIN 1"/>
    <property type="match status" value="1"/>
</dbReference>
<evidence type="ECO:0000256" key="2">
    <source>
        <dbReference type="ARBA" id="ARBA00022553"/>
    </source>
</evidence>
<accession>A0A1I5UB50</accession>
<dbReference type="Pfam" id="PF00072">
    <property type="entry name" value="Response_reg"/>
    <property type="match status" value="1"/>
</dbReference>
<evidence type="ECO:0000313" key="6">
    <source>
        <dbReference type="EMBL" id="SFP92503.1"/>
    </source>
</evidence>
<keyword evidence="2 4" id="KW-0597">Phosphoprotein</keyword>
<evidence type="ECO:0000256" key="1">
    <source>
        <dbReference type="ARBA" id="ARBA00018672"/>
    </source>
</evidence>
<feature type="modified residue" description="4-aspartylphosphate" evidence="4">
    <location>
        <position position="181"/>
    </location>
</feature>
<dbReference type="AlphaFoldDB" id="A0A1I5UB50"/>
<dbReference type="Proteomes" id="UP000182624">
    <property type="component" value="Unassembled WGS sequence"/>
</dbReference>